<dbReference type="EMBL" id="QJKK01000013">
    <property type="protein sequence ID" value="RAL21459.1"/>
    <property type="molecule type" value="Genomic_DNA"/>
</dbReference>
<evidence type="ECO:0000256" key="3">
    <source>
        <dbReference type="ARBA" id="ARBA00012217"/>
    </source>
</evidence>
<dbReference type="UniPathway" id="UPA00074">
    <property type="reaction ID" value="UER00131"/>
</dbReference>
<comment type="catalytic activity">
    <reaction evidence="10 11">
        <text>5-amino-1-(5-phospho-D-ribosyl)imidazole-4-carboxylate + L-aspartate + ATP = (2S)-2-[5-amino-1-(5-phospho-beta-D-ribosyl)imidazole-4-carboxamido]succinate + ADP + phosphate + 2 H(+)</text>
        <dbReference type="Rhea" id="RHEA:22628"/>
        <dbReference type="ChEBI" id="CHEBI:15378"/>
        <dbReference type="ChEBI" id="CHEBI:29991"/>
        <dbReference type="ChEBI" id="CHEBI:30616"/>
        <dbReference type="ChEBI" id="CHEBI:43474"/>
        <dbReference type="ChEBI" id="CHEBI:58443"/>
        <dbReference type="ChEBI" id="CHEBI:77657"/>
        <dbReference type="ChEBI" id="CHEBI:456216"/>
        <dbReference type="EC" id="6.3.2.6"/>
    </reaction>
</comment>
<dbReference type="InterPro" id="IPR033934">
    <property type="entry name" value="SAICAR_synt_PurC"/>
</dbReference>
<dbReference type="RefSeq" id="WP_113660132.1">
    <property type="nucleotide sequence ID" value="NZ_KZ845675.1"/>
</dbReference>
<dbReference type="CDD" id="cd01415">
    <property type="entry name" value="SAICAR_synt_PurC"/>
    <property type="match status" value="1"/>
</dbReference>
<evidence type="ECO:0000256" key="11">
    <source>
        <dbReference type="HAMAP-Rule" id="MF_00137"/>
    </source>
</evidence>
<dbReference type="SUPFAM" id="SSF56104">
    <property type="entry name" value="SAICAR synthase-like"/>
    <property type="match status" value="1"/>
</dbReference>
<evidence type="ECO:0000256" key="7">
    <source>
        <dbReference type="ARBA" id="ARBA00022755"/>
    </source>
</evidence>
<reference evidence="13 14" key="1">
    <citation type="submission" date="2018-06" db="EMBL/GenBank/DDBJ databases">
        <title>Thermoflavimicrobium daqus sp. nov., a thermophilic microbe isolated from Moutai-flavour Daqu.</title>
        <authorList>
            <person name="Wang X."/>
            <person name="Zhou H."/>
        </authorList>
    </citation>
    <scope>NUCLEOTIDE SEQUENCE [LARGE SCALE GENOMIC DNA]</scope>
    <source>
        <strain evidence="13 14">FBKL4.011</strain>
    </source>
</reference>
<evidence type="ECO:0000313" key="13">
    <source>
        <dbReference type="EMBL" id="RAL21459.1"/>
    </source>
</evidence>
<evidence type="ECO:0000256" key="2">
    <source>
        <dbReference type="ARBA" id="ARBA00010190"/>
    </source>
</evidence>
<dbReference type="Gene3D" id="3.30.470.20">
    <property type="entry name" value="ATP-grasp fold, B domain"/>
    <property type="match status" value="1"/>
</dbReference>
<dbReference type="GO" id="GO:0005524">
    <property type="term" value="F:ATP binding"/>
    <property type="evidence" value="ECO:0007669"/>
    <property type="project" value="UniProtKB-KW"/>
</dbReference>
<keyword evidence="8 11" id="KW-0067">ATP-binding</keyword>
<dbReference type="InterPro" id="IPR028923">
    <property type="entry name" value="SAICAR_synt/ADE2_N"/>
</dbReference>
<dbReference type="AlphaFoldDB" id="A0A364K184"/>
<dbReference type="GO" id="GO:0004639">
    <property type="term" value="F:phosphoribosylaminoimidazolesuccinocarboxamide synthase activity"/>
    <property type="evidence" value="ECO:0007669"/>
    <property type="project" value="UniProtKB-UniRule"/>
</dbReference>
<dbReference type="GO" id="GO:0009236">
    <property type="term" value="P:cobalamin biosynthetic process"/>
    <property type="evidence" value="ECO:0007669"/>
    <property type="project" value="InterPro"/>
</dbReference>
<dbReference type="InterPro" id="IPR050089">
    <property type="entry name" value="SAICAR_synthetase"/>
</dbReference>
<dbReference type="OrthoDB" id="9801549at2"/>
<evidence type="ECO:0000256" key="8">
    <source>
        <dbReference type="ARBA" id="ARBA00022840"/>
    </source>
</evidence>
<accession>A0A364K184</accession>
<proteinExistence type="inferred from homology"/>
<dbReference type="Pfam" id="PF01259">
    <property type="entry name" value="SAICAR_synt"/>
    <property type="match status" value="1"/>
</dbReference>
<keyword evidence="5 11" id="KW-0436">Ligase</keyword>
<feature type="domain" description="SAICAR synthetase/ADE2 N-terminal" evidence="12">
    <location>
        <begin position="4"/>
        <end position="227"/>
    </location>
</feature>
<evidence type="ECO:0000259" key="12">
    <source>
        <dbReference type="Pfam" id="PF01259"/>
    </source>
</evidence>
<keyword evidence="7 11" id="KW-0658">Purine biosynthesis</keyword>
<comment type="similarity">
    <text evidence="2 11">Belongs to the SAICAR synthetase family.</text>
</comment>
<dbReference type="InterPro" id="IPR018236">
    <property type="entry name" value="SAICAR_synthetase_CS"/>
</dbReference>
<dbReference type="Gene3D" id="3.30.200.20">
    <property type="entry name" value="Phosphorylase Kinase, domain 1"/>
    <property type="match status" value="1"/>
</dbReference>
<name>A0A364K184_9BACL</name>
<evidence type="ECO:0000313" key="14">
    <source>
        <dbReference type="Proteomes" id="UP000251213"/>
    </source>
</evidence>
<reference evidence="13 14" key="2">
    <citation type="submission" date="2018-06" db="EMBL/GenBank/DDBJ databases">
        <authorList>
            <person name="Zhirakovskaya E."/>
        </authorList>
    </citation>
    <scope>NUCLEOTIDE SEQUENCE [LARGE SCALE GENOMIC DNA]</scope>
    <source>
        <strain evidence="13 14">FBKL4.011</strain>
    </source>
</reference>
<evidence type="ECO:0000256" key="6">
    <source>
        <dbReference type="ARBA" id="ARBA00022741"/>
    </source>
</evidence>
<dbReference type="FunFam" id="3.30.470.20:FF:000006">
    <property type="entry name" value="Phosphoribosylaminoimidazole-succinocarboxamide synthase"/>
    <property type="match status" value="1"/>
</dbReference>
<protein>
    <recommendedName>
        <fullName evidence="4 11">Phosphoribosylaminoimidazole-succinocarboxamide synthase</fullName>
        <ecNumber evidence="3 11">6.3.2.6</ecNumber>
    </recommendedName>
    <alternativeName>
        <fullName evidence="9 11">SAICAR synthetase</fullName>
    </alternativeName>
</protein>
<evidence type="ECO:0000256" key="5">
    <source>
        <dbReference type="ARBA" id="ARBA00022598"/>
    </source>
</evidence>
<gene>
    <name evidence="11" type="primary">purC</name>
    <name evidence="13" type="ORF">DL897_16005</name>
</gene>
<dbReference type="PROSITE" id="PS01058">
    <property type="entry name" value="SAICAR_SYNTHETASE_2"/>
    <property type="match status" value="1"/>
</dbReference>
<evidence type="ECO:0000256" key="1">
    <source>
        <dbReference type="ARBA" id="ARBA00004672"/>
    </source>
</evidence>
<dbReference type="PROSITE" id="PS01057">
    <property type="entry name" value="SAICAR_SYNTHETASE_1"/>
    <property type="match status" value="1"/>
</dbReference>
<comment type="caution">
    <text evidence="13">The sequence shown here is derived from an EMBL/GenBank/DDBJ whole genome shotgun (WGS) entry which is preliminary data.</text>
</comment>
<dbReference type="PANTHER" id="PTHR43599:SF3">
    <property type="entry name" value="SI:DKEY-6E2.2"/>
    <property type="match status" value="1"/>
</dbReference>
<dbReference type="NCBIfam" id="TIGR00081">
    <property type="entry name" value="purC"/>
    <property type="match status" value="1"/>
</dbReference>
<evidence type="ECO:0000256" key="4">
    <source>
        <dbReference type="ARBA" id="ARBA00016460"/>
    </source>
</evidence>
<dbReference type="PANTHER" id="PTHR43599">
    <property type="entry name" value="MULTIFUNCTIONAL PROTEIN ADE2"/>
    <property type="match status" value="1"/>
</dbReference>
<dbReference type="InterPro" id="IPR001636">
    <property type="entry name" value="SAICAR_synth"/>
</dbReference>
<keyword evidence="6 11" id="KW-0547">Nucleotide-binding</keyword>
<comment type="pathway">
    <text evidence="1 11">Purine metabolism; IMP biosynthesis via de novo pathway; 5-amino-1-(5-phospho-D-ribosyl)imidazole-4-carboxamide from 5-amino-1-(5-phospho-D-ribosyl)imidazole-4-carboxylate: step 1/2.</text>
</comment>
<dbReference type="EC" id="6.3.2.6" evidence="3 11"/>
<dbReference type="Proteomes" id="UP000251213">
    <property type="component" value="Unassembled WGS sequence"/>
</dbReference>
<organism evidence="13 14">
    <name type="scientific">Thermoflavimicrobium daqui</name>
    <dbReference type="NCBI Taxonomy" id="2137476"/>
    <lineage>
        <taxon>Bacteria</taxon>
        <taxon>Bacillati</taxon>
        <taxon>Bacillota</taxon>
        <taxon>Bacilli</taxon>
        <taxon>Bacillales</taxon>
        <taxon>Thermoactinomycetaceae</taxon>
        <taxon>Thermoflavimicrobium</taxon>
    </lineage>
</organism>
<keyword evidence="14" id="KW-1185">Reference proteome</keyword>
<evidence type="ECO:0000256" key="9">
    <source>
        <dbReference type="ARBA" id="ARBA00030409"/>
    </source>
</evidence>
<dbReference type="HAMAP" id="MF_00137">
    <property type="entry name" value="SAICAR_synth"/>
    <property type="match status" value="1"/>
</dbReference>
<sequence length="236" mass="27127">MEQLLYEGKAKQLFTTEDPNVLRVKYKDDATAFNGEKKAKLEGKGELNNRITAKFFQYLAERGIPNHFIKVISPTEQLVKKMNMIPLEVVVRNRVAGSLIKRIGLSEGFKLSQPIIEFYYKQDELGDPLLNQDHIAVLELATEEQLMEMKKIAKQVNLLLNEWAEQQHIILVDFKLEFGSLDGKILLADEISPDTCRFWDKQSGEILDKDRFRKDLGQVTDAYQEILLRLGGNEDV</sequence>
<evidence type="ECO:0000256" key="10">
    <source>
        <dbReference type="ARBA" id="ARBA00048475"/>
    </source>
</evidence>
<dbReference type="GO" id="GO:0006189">
    <property type="term" value="P:'de novo' IMP biosynthetic process"/>
    <property type="evidence" value="ECO:0007669"/>
    <property type="project" value="UniProtKB-UniRule"/>
</dbReference>